<proteinExistence type="predicted"/>
<dbReference type="Proteomes" id="UP001497533">
    <property type="component" value="Chromosome"/>
</dbReference>
<accession>A0ABM9NPC3</accession>
<dbReference type="InterPro" id="IPR005619">
    <property type="entry name" value="Uncharacterised_YajG"/>
</dbReference>
<protein>
    <submittedName>
        <fullName evidence="1">Uncharacterized lipoprotein YajG</fullName>
    </submittedName>
</protein>
<evidence type="ECO:0000313" key="2">
    <source>
        <dbReference type="Proteomes" id="UP001497533"/>
    </source>
</evidence>
<reference evidence="1" key="1">
    <citation type="submission" date="2024-04" db="EMBL/GenBank/DDBJ databases">
        <authorList>
            <person name="Manzano-Marin A."/>
            <person name="Manzano-Marin A."/>
            <person name="Alejandro Manzano Marin A."/>
        </authorList>
    </citation>
    <scope>NUCLEOTIDE SEQUENCE [LARGE SCALE GENOMIC DNA]</scope>
    <source>
        <strain evidence="1">TABTEA</strain>
    </source>
</reference>
<keyword evidence="1" id="KW-0449">Lipoprotein</keyword>
<keyword evidence="2" id="KW-1185">Reference proteome</keyword>
<gene>
    <name evidence="1" type="primary">yajG</name>
    <name evidence="1" type="ORF">PRHACTZTBTEA_405</name>
</gene>
<evidence type="ECO:0000313" key="1">
    <source>
        <dbReference type="EMBL" id="CAL1329324.1"/>
    </source>
</evidence>
<dbReference type="Pfam" id="PF03923">
    <property type="entry name" value="Lipoprotein_16"/>
    <property type="match status" value="1"/>
</dbReference>
<dbReference type="PROSITE" id="PS51257">
    <property type="entry name" value="PROKAR_LIPOPROTEIN"/>
    <property type="match status" value="1"/>
</dbReference>
<organism evidence="1 2">
    <name type="scientific">Candidatus Providencia siddallii</name>
    <dbReference type="NCBI Taxonomy" id="1715285"/>
    <lineage>
        <taxon>Bacteria</taxon>
        <taxon>Pseudomonadati</taxon>
        <taxon>Pseudomonadota</taxon>
        <taxon>Gammaproteobacteria</taxon>
        <taxon>Enterobacterales</taxon>
        <taxon>Morganellaceae</taxon>
        <taxon>Providencia</taxon>
    </lineage>
</organism>
<dbReference type="EMBL" id="OZ034688">
    <property type="protein sequence ID" value="CAL1329324.1"/>
    <property type="molecule type" value="Genomic_DNA"/>
</dbReference>
<dbReference type="RefSeq" id="WP_341764794.1">
    <property type="nucleotide sequence ID" value="NZ_OZ034688.1"/>
</dbReference>
<sequence>MLKKIYLFIFILFITTSCSQKRHVVSLEPKIILPIQKIFSNSTSININIIDNRVKKFLSEINHNGKLLTINLSRDPTYLMKEVIEKQMIARGLKIKSPSHFNVFVQFNKLEAKIYEGTLHHNIIVNSSINLIITAPNGLIKTRSYTRKFSTQELLSANNIKIQNAVNNTLTDLISDMANDQEILDFINQNL</sequence>
<name>A0ABM9NPC3_9GAMM</name>